<accession>A0ABT5VNE5</accession>
<keyword evidence="1" id="KW-0175">Coiled coil</keyword>
<dbReference type="InterPro" id="IPR013783">
    <property type="entry name" value="Ig-like_fold"/>
</dbReference>
<comment type="caution">
    <text evidence="4">The sequence shown here is derived from an EMBL/GenBank/DDBJ whole genome shotgun (WGS) entry which is preliminary data.</text>
</comment>
<keyword evidence="2" id="KW-1133">Transmembrane helix</keyword>
<keyword evidence="2" id="KW-0472">Membrane</keyword>
<evidence type="ECO:0000313" key="4">
    <source>
        <dbReference type="EMBL" id="MDE5416950.1"/>
    </source>
</evidence>
<evidence type="ECO:0000256" key="1">
    <source>
        <dbReference type="SAM" id="Coils"/>
    </source>
</evidence>
<dbReference type="Gene3D" id="2.60.40.10">
    <property type="entry name" value="Immunoglobulins"/>
    <property type="match status" value="1"/>
</dbReference>
<evidence type="ECO:0000259" key="3">
    <source>
        <dbReference type="Pfam" id="PF07495"/>
    </source>
</evidence>
<protein>
    <recommendedName>
        <fullName evidence="3">Two component regulator three Y domain-containing protein</fullName>
    </recommendedName>
</protein>
<proteinExistence type="predicted"/>
<keyword evidence="2" id="KW-0812">Transmembrane</keyword>
<dbReference type="InterPro" id="IPR011123">
    <property type="entry name" value="Y_Y_Y"/>
</dbReference>
<organism evidence="4 5">
    <name type="scientific">Paralabilibaculum antarcticum</name>
    <dbReference type="NCBI Taxonomy" id="2912572"/>
    <lineage>
        <taxon>Bacteria</taxon>
        <taxon>Pseudomonadati</taxon>
        <taxon>Bacteroidota</taxon>
        <taxon>Bacteroidia</taxon>
        <taxon>Marinilabiliales</taxon>
        <taxon>Marinifilaceae</taxon>
        <taxon>Paralabilibaculum</taxon>
    </lineage>
</organism>
<feature type="coiled-coil region" evidence="1">
    <location>
        <begin position="769"/>
        <end position="803"/>
    </location>
</feature>
<evidence type="ECO:0000313" key="5">
    <source>
        <dbReference type="Proteomes" id="UP001528920"/>
    </source>
</evidence>
<dbReference type="InterPro" id="IPR016032">
    <property type="entry name" value="Sig_transdc_resp-reg_C-effctor"/>
</dbReference>
<dbReference type="Gene3D" id="2.130.10.10">
    <property type="entry name" value="YVTN repeat-like/Quinoprotein amine dehydrogenase"/>
    <property type="match status" value="2"/>
</dbReference>
<reference evidence="4 5" key="1">
    <citation type="submission" date="2022-01" db="EMBL/GenBank/DDBJ databases">
        <title>Labilibaculum sp. nov, a marine bacterium isolated from Antarctica.</title>
        <authorList>
            <person name="Dai W."/>
        </authorList>
    </citation>
    <scope>NUCLEOTIDE SEQUENCE [LARGE SCALE GENOMIC DNA]</scope>
    <source>
        <strain evidence="4 5">DW002</strain>
    </source>
</reference>
<dbReference type="SUPFAM" id="SSF63829">
    <property type="entry name" value="Calcium-dependent phosphotriesterase"/>
    <property type="match status" value="2"/>
</dbReference>
<dbReference type="Proteomes" id="UP001528920">
    <property type="component" value="Unassembled WGS sequence"/>
</dbReference>
<sequence>MKLTNISLILFLIVIPYSLFADEKGSLLVRNFSPTEYEGGSKIYSVVTTTNGLMYAGDKNGIIEFDGESWQKIQTGFPINSLAVSHKDKVYVAGKEGIGYLQRDSLNQIEYHSLNHLVTNHINSNAFRKAEVFQINDETLFVVDNKLVVYSDKRIRIIENNNSYRIAQKVDDELFLYSPKSGLYKYSDGEVNDVTTSDEMKNRHIWGFTSGSKGVVIWERSGDSYQIEDNKLVVVENELNNVLKDYIVDGIQQIDSNEYVFKTFYKGLLLVSSDREIIKKINQKGGLINNTVFGVNLDAYGNLWVGTSAGISVLRQDLPFTIYNSQSGLGTGYSAIKIKQEVYLGTSHGLWRKNLDNKNENDFESLLPGHVFGLTAIDDVLYVGHPSGIYLINGQRMEPVIHRPGGAIIKEVPFEEDIYITSSTNGLIVLKKQNGILKPSGFLNGKNREIHNFEFDSLRNVWVEYDNGIYSFNWDKPEKKRFHTRVGKENRIKKIRKIENELYFIADSGVYFYNRELKEFYAPNLLKGINSKNENVSNIVSENSDDIWVYTGEQLKHYQIKNNTFYQTRNQPFKFIDGTYPIGFENVYHINDSAYLIGCEEGFYYYEEKKYNTGTYSSVIFRNINISSRSKGGRNIWGDISDSRNSYSLDIKEPIAFVDNSIEFIFAAGAPNYNRAYYQTHLYGFSEKWSEWSRDNSREFTNLPAGDYRFVVRAINDAEEYSKIAVCEFTILPPWYLTRLMKIAYVVLFLLILFSVFIVVHYAIDKAKSKLIKQQKEEAERVKQQLTQDKLTSEKELIRLRNEKLRSDNLHKAKELANLTFNLIQKNQVLTDFKGDLEQIKKYSETNKLVTEDIRRLIKKVNRDIDKEENWEVFEDYFDTVHENFFIKLKKKYPNLTSKDLRLCAYLRMNLATKEIAPLMNITVRGVEIGRYRLRRKLELDRNINFTSFLNSL</sequence>
<evidence type="ECO:0000256" key="2">
    <source>
        <dbReference type="SAM" id="Phobius"/>
    </source>
</evidence>
<feature type="transmembrane region" description="Helical" evidence="2">
    <location>
        <begin position="743"/>
        <end position="764"/>
    </location>
</feature>
<name>A0ABT5VNE5_9BACT</name>
<gene>
    <name evidence="4" type="ORF">L3049_02940</name>
</gene>
<dbReference type="EMBL" id="JAKJSC010000001">
    <property type="protein sequence ID" value="MDE5416950.1"/>
    <property type="molecule type" value="Genomic_DNA"/>
</dbReference>
<dbReference type="InterPro" id="IPR015943">
    <property type="entry name" value="WD40/YVTN_repeat-like_dom_sf"/>
</dbReference>
<dbReference type="RefSeq" id="WP_275108288.1">
    <property type="nucleotide sequence ID" value="NZ_JAKJSC010000001.1"/>
</dbReference>
<dbReference type="SUPFAM" id="SSF46894">
    <property type="entry name" value="C-terminal effector domain of the bipartite response regulators"/>
    <property type="match status" value="1"/>
</dbReference>
<keyword evidence="5" id="KW-1185">Reference proteome</keyword>
<feature type="domain" description="Two component regulator three Y" evidence="3">
    <location>
        <begin position="674"/>
        <end position="731"/>
    </location>
</feature>
<dbReference type="Pfam" id="PF07495">
    <property type="entry name" value="Y_Y_Y"/>
    <property type="match status" value="1"/>
</dbReference>